<proteinExistence type="predicted"/>
<accession>A0A0E9TEA2</accession>
<reference evidence="1" key="1">
    <citation type="submission" date="2014-11" db="EMBL/GenBank/DDBJ databases">
        <authorList>
            <person name="Amaro Gonzalez C."/>
        </authorList>
    </citation>
    <scope>NUCLEOTIDE SEQUENCE</scope>
</reference>
<organism evidence="1">
    <name type="scientific">Anguilla anguilla</name>
    <name type="common">European freshwater eel</name>
    <name type="synonym">Muraena anguilla</name>
    <dbReference type="NCBI Taxonomy" id="7936"/>
    <lineage>
        <taxon>Eukaryota</taxon>
        <taxon>Metazoa</taxon>
        <taxon>Chordata</taxon>
        <taxon>Craniata</taxon>
        <taxon>Vertebrata</taxon>
        <taxon>Euteleostomi</taxon>
        <taxon>Actinopterygii</taxon>
        <taxon>Neopterygii</taxon>
        <taxon>Teleostei</taxon>
        <taxon>Anguilliformes</taxon>
        <taxon>Anguillidae</taxon>
        <taxon>Anguilla</taxon>
    </lineage>
</organism>
<dbReference type="EMBL" id="GBXM01056661">
    <property type="protein sequence ID" value="JAH51916.1"/>
    <property type="molecule type" value="Transcribed_RNA"/>
</dbReference>
<dbReference type="AlphaFoldDB" id="A0A0E9TEA2"/>
<name>A0A0E9TEA2_ANGAN</name>
<sequence length="29" mass="3391">MSVRFLHTDMLVLSRCINVAHFVVNQCEQ</sequence>
<protein>
    <submittedName>
        <fullName evidence="1">Uncharacterized protein</fullName>
    </submittedName>
</protein>
<evidence type="ECO:0000313" key="1">
    <source>
        <dbReference type="EMBL" id="JAH51916.1"/>
    </source>
</evidence>
<reference evidence="1" key="2">
    <citation type="journal article" date="2015" name="Fish Shellfish Immunol.">
        <title>Early steps in the European eel (Anguilla anguilla)-Vibrio vulnificus interaction in the gills: Role of the RtxA13 toxin.</title>
        <authorList>
            <person name="Callol A."/>
            <person name="Pajuelo D."/>
            <person name="Ebbesson L."/>
            <person name="Teles M."/>
            <person name="MacKenzie S."/>
            <person name="Amaro C."/>
        </authorList>
    </citation>
    <scope>NUCLEOTIDE SEQUENCE</scope>
</reference>